<keyword evidence="1" id="KW-0472">Membrane</keyword>
<gene>
    <name evidence="2" type="ORF">Prum_058590</name>
</gene>
<protein>
    <submittedName>
        <fullName evidence="2">Uncharacterized protein</fullName>
    </submittedName>
</protein>
<dbReference type="Proteomes" id="UP000482960">
    <property type="component" value="Unassembled WGS sequence"/>
</dbReference>
<evidence type="ECO:0000313" key="2">
    <source>
        <dbReference type="EMBL" id="GFJ92217.1"/>
    </source>
</evidence>
<feature type="transmembrane region" description="Helical" evidence="1">
    <location>
        <begin position="37"/>
        <end position="65"/>
    </location>
</feature>
<evidence type="ECO:0000256" key="1">
    <source>
        <dbReference type="SAM" id="Phobius"/>
    </source>
</evidence>
<reference evidence="2 3" key="1">
    <citation type="submission" date="2020-03" db="EMBL/GenBank/DDBJ databases">
        <title>Whole genome shotgun sequence of Phytohabitans rumicis NBRC 108638.</title>
        <authorList>
            <person name="Komaki H."/>
            <person name="Tamura T."/>
        </authorList>
    </citation>
    <scope>NUCLEOTIDE SEQUENCE [LARGE SCALE GENOMIC DNA]</scope>
    <source>
        <strain evidence="2 3">NBRC 108638</strain>
    </source>
</reference>
<comment type="caution">
    <text evidence="2">The sequence shown here is derived from an EMBL/GenBank/DDBJ whole genome shotgun (WGS) entry which is preliminary data.</text>
</comment>
<keyword evidence="1" id="KW-1133">Transmembrane helix</keyword>
<dbReference type="EMBL" id="BLPG01000001">
    <property type="protein sequence ID" value="GFJ92217.1"/>
    <property type="molecule type" value="Genomic_DNA"/>
</dbReference>
<proteinExistence type="predicted"/>
<dbReference type="AlphaFoldDB" id="A0A6V8LDV8"/>
<organism evidence="2 3">
    <name type="scientific">Phytohabitans rumicis</name>
    <dbReference type="NCBI Taxonomy" id="1076125"/>
    <lineage>
        <taxon>Bacteria</taxon>
        <taxon>Bacillati</taxon>
        <taxon>Actinomycetota</taxon>
        <taxon>Actinomycetes</taxon>
        <taxon>Micromonosporales</taxon>
        <taxon>Micromonosporaceae</taxon>
    </lineage>
</organism>
<keyword evidence="1" id="KW-0812">Transmembrane</keyword>
<accession>A0A6V8LDV8</accession>
<evidence type="ECO:0000313" key="3">
    <source>
        <dbReference type="Proteomes" id="UP000482960"/>
    </source>
</evidence>
<reference evidence="2 3" key="2">
    <citation type="submission" date="2020-03" db="EMBL/GenBank/DDBJ databases">
        <authorList>
            <person name="Ichikawa N."/>
            <person name="Kimura A."/>
            <person name="Kitahashi Y."/>
            <person name="Uohara A."/>
        </authorList>
    </citation>
    <scope>NUCLEOTIDE SEQUENCE [LARGE SCALE GENOMIC DNA]</scope>
    <source>
        <strain evidence="2 3">NBRC 108638</strain>
    </source>
</reference>
<sequence>MTPHLGCPAYGGKLTGGVTVALLATPSPVPGAAARVVGYYVAALAGWGVGGAITAAAACLSAYVLEATLWRLTGLDVARLGCVAVVTCAAGMAAVGDLHGISLVSGMVTMLALMLVPLRARGLVSAQVHLDSGDQTES</sequence>
<feature type="transmembrane region" description="Helical" evidence="1">
    <location>
        <begin position="77"/>
        <end position="95"/>
    </location>
</feature>
<feature type="transmembrane region" description="Helical" evidence="1">
    <location>
        <begin position="101"/>
        <end position="118"/>
    </location>
</feature>
<keyword evidence="3" id="KW-1185">Reference proteome</keyword>
<name>A0A6V8LDV8_9ACTN</name>